<dbReference type="InterPro" id="IPR036388">
    <property type="entry name" value="WH-like_DNA-bd_sf"/>
</dbReference>
<dbReference type="Gene3D" id="1.10.10.10">
    <property type="entry name" value="Winged helix-like DNA-binding domain superfamily/Winged helix DNA-binding domain"/>
    <property type="match status" value="1"/>
</dbReference>
<dbReference type="RefSeq" id="WP_114514384.1">
    <property type="nucleotide sequence ID" value="NZ_VIGX01000027.1"/>
</dbReference>
<dbReference type="EMBL" id="VIGX01000027">
    <property type="protein sequence ID" value="TWS25522.1"/>
    <property type="molecule type" value="Genomic_DNA"/>
</dbReference>
<sequence>MTAVQNPRFPRIATPEIRDAALATVRQMLQDSSMTRWAACVEVSRHIPYAASTVQKWCVEAEIGRDAESDRVRELEARLKVARLINRHTTGAEAEF</sequence>
<dbReference type="Proteomes" id="UP000319375">
    <property type="component" value="Unassembled WGS sequence"/>
</dbReference>
<protein>
    <recommendedName>
        <fullName evidence="3">Transposase</fullName>
    </recommendedName>
</protein>
<gene>
    <name evidence="1" type="ORF">FK530_23140</name>
</gene>
<comment type="caution">
    <text evidence="1">The sequence shown here is derived from an EMBL/GenBank/DDBJ whole genome shotgun (WGS) entry which is preliminary data.</text>
</comment>
<evidence type="ECO:0000313" key="2">
    <source>
        <dbReference type="Proteomes" id="UP000319375"/>
    </source>
</evidence>
<organism evidence="1 2">
    <name type="scientific">Tsukamurella conjunctivitidis</name>
    <dbReference type="NCBI Taxonomy" id="2592068"/>
    <lineage>
        <taxon>Bacteria</taxon>
        <taxon>Bacillati</taxon>
        <taxon>Actinomycetota</taxon>
        <taxon>Actinomycetes</taxon>
        <taxon>Mycobacteriales</taxon>
        <taxon>Tsukamurellaceae</taxon>
        <taxon>Tsukamurella</taxon>
    </lineage>
</organism>
<dbReference type="AlphaFoldDB" id="A0A5C5RSF5"/>
<proteinExistence type="predicted"/>
<name>A0A5C5RSF5_9ACTN</name>
<evidence type="ECO:0008006" key="3">
    <source>
        <dbReference type="Google" id="ProtNLM"/>
    </source>
</evidence>
<accession>A0A5C5RSF5</accession>
<evidence type="ECO:0000313" key="1">
    <source>
        <dbReference type="EMBL" id="TWS25522.1"/>
    </source>
</evidence>
<keyword evidence="2" id="KW-1185">Reference proteome</keyword>
<reference evidence="1 2" key="1">
    <citation type="submission" date="2019-06" db="EMBL/GenBank/DDBJ databases">
        <title>Tsukamurella conjunctivitidis sp. nov., Tsukamurella assacharolytica sp. nov. and Tsukamurella sputae sp. nov. isolated from patients with conjunctivitis, bacteraemia (lymphoma) and respiratory infection (sputum) in Hong Kong.</title>
        <authorList>
            <person name="Teng J.L.L."/>
            <person name="Lee H.H."/>
            <person name="Fong J.Y.H."/>
            <person name="Fok K.M.N."/>
            <person name="Lau S.K.P."/>
            <person name="Woo P.C.Y."/>
        </authorList>
    </citation>
    <scope>NUCLEOTIDE SEQUENCE [LARGE SCALE GENOMIC DNA]</scope>
    <source>
        <strain evidence="1 2">HKU72</strain>
    </source>
</reference>